<dbReference type="Pfam" id="PF01364">
    <property type="entry name" value="Peptidase_C25"/>
    <property type="match status" value="1"/>
</dbReference>
<dbReference type="GO" id="GO:0008234">
    <property type="term" value="F:cysteine-type peptidase activity"/>
    <property type="evidence" value="ECO:0007669"/>
    <property type="project" value="InterPro"/>
</dbReference>
<comment type="caution">
    <text evidence="3">The sequence shown here is derived from an EMBL/GenBank/DDBJ whole genome shotgun (WGS) entry which is preliminary data.</text>
</comment>
<evidence type="ECO:0000313" key="3">
    <source>
        <dbReference type="EMBL" id="MBS9523909.1"/>
    </source>
</evidence>
<evidence type="ECO:0000259" key="2">
    <source>
        <dbReference type="Pfam" id="PF01364"/>
    </source>
</evidence>
<keyword evidence="4" id="KW-1185">Reference proteome</keyword>
<dbReference type="RefSeq" id="WP_213944782.1">
    <property type="nucleotide sequence ID" value="NZ_JAHCMY010000003.1"/>
</dbReference>
<dbReference type="CDD" id="cd02258">
    <property type="entry name" value="Peptidase_C25_N"/>
    <property type="match status" value="1"/>
</dbReference>
<dbReference type="GO" id="GO:0006508">
    <property type="term" value="P:proteolysis"/>
    <property type="evidence" value="ECO:0007669"/>
    <property type="project" value="InterPro"/>
</dbReference>
<feature type="domain" description="Gingipain" evidence="2">
    <location>
        <begin position="397"/>
        <end position="768"/>
    </location>
</feature>
<accession>A0AAP2G125</accession>
<reference evidence="3 4" key="1">
    <citation type="submission" date="2021-05" db="EMBL/GenBank/DDBJ databases">
        <authorList>
            <person name="Zhang Z.D."/>
            <person name="Osman G."/>
        </authorList>
    </citation>
    <scope>NUCLEOTIDE SEQUENCE [LARGE SCALE GENOMIC DNA]</scope>
    <source>
        <strain evidence="3 4">KCTC 32217</strain>
    </source>
</reference>
<evidence type="ECO:0000313" key="4">
    <source>
        <dbReference type="Proteomes" id="UP001319104"/>
    </source>
</evidence>
<organism evidence="3 4">
    <name type="scientific">Litoribacter ruber</name>
    <dbReference type="NCBI Taxonomy" id="702568"/>
    <lineage>
        <taxon>Bacteria</taxon>
        <taxon>Pseudomonadati</taxon>
        <taxon>Bacteroidota</taxon>
        <taxon>Cytophagia</taxon>
        <taxon>Cytophagales</taxon>
        <taxon>Cyclobacteriaceae</taxon>
        <taxon>Litoribacter</taxon>
    </lineage>
</organism>
<evidence type="ECO:0000256" key="1">
    <source>
        <dbReference type="SAM" id="SignalP"/>
    </source>
</evidence>
<dbReference type="InterPro" id="IPR029030">
    <property type="entry name" value="Caspase-like_dom_sf"/>
</dbReference>
<protein>
    <submittedName>
        <fullName evidence="3">Transporter</fullName>
    </submittedName>
</protein>
<feature type="signal peptide" evidence="1">
    <location>
        <begin position="1"/>
        <end position="21"/>
    </location>
</feature>
<gene>
    <name evidence="3" type="ORF">KI659_07765</name>
</gene>
<sequence>MGKFYRLLLTMTLLFPLWATAQSQWIDFRRDYYKIETAEDGVYRISYTAFSASGINVNQVDPRDIRLYHRGEEVPILVQGQQDGRFDPGDHITFVGKKNDATLDYRLYNNPADMPNPYYNTHNDTTAYFLTVTPGVRGLRMNQTPAVNLSAPSVDIYQAERLLVFHDQYNLGPIYHPGIWMPEYDRGQGWMGPIIQRNNHLDFSLTNLGEVMAAGEHRVEMNLIGRAGATHQTAISAGPNANSLREVLRVTYDEYEVRNVEFNLLPADYNSDGSIVIRVRSLGGESDVDNVSLSFLKLNYPKRASAGDFDQATFDINRGVERLTLSGVSADYVGFEINDRDNPRVLAFQKDGNELHIPGGGAAEGRKVLLQRSSQIKNVDRMRRFRFRDVASQPANYVMISHQSLRRPAASYGDPVAAYAAYRASPAGGGFDTLTVNMDQLYNQFSFGEKSPLAIYEFLRAYYPKNKPEYLLLLGRALGMFSTRRVDGVNYTYRRNPGAFEWQDLVPPAGYPYADNNFVQNLDPENPELQAIALGRVPARNPDEVASYLDKIKEKEALGVQEPWQKNIIHLSGGLSALELNRYFNFLNGFKNIAEDIYLGGSVKTFRKRSNATVELINISDEVNQGAAMVTFFGHASPALIDIEIGFASDPQMGYANKGRYPMLLLNGCDAGNAYGTPYTFGEDWVLARDAGSSNFIAHSNLGVDIYLRRYSESIYLKAFSDSSLIHQSIGKVRIEAEKHLYSRYGAGPLYRSHATMMVMLGDPAAKLFPANKADYAIKAEEVTLESRVEGGMSVLSDTLNLKFLARNIGRVDLDSFKVEVSRRLPDGTVIQYEPMTLPPVFRADTVTFPIPNRDLNAFGENFFTINLNSERTVDELTYQNNSVTISEFIQLNGTTNLMPLAYSIVEKPEATLIAQVTALSSDPRTVMFQMDTVPSFSSAVRRETRVLTTGLAKWEVDFEGLVGQKDSLTLYWRTKFMEPREGEDDGWNESSFSYIKDNPEGWTQRKLPQFRNNGLYQIEIDEPRREWRFEGVNLDLRVMTFGSQTEGLSFTNTEFLMDGISYILEAGNRTCPNGSLGLLSFQAKDLTPYLVFPPAGFDVLDGRSCGRVPQIIQSIRNNNLVGGNQMLLDYVDGVADGDYVLIFSVGNVTFSDWPDAAYIKLKEFGANEATLRNLRTGDPYILFGRKGMKPGEAIEIVPERNGEQETNEQILTFEKSVEGHYTAGSIISPKVGPASEWGALFQYIKRNNLFNQENTSMDLIGVTEDGEEVVLFEKLQENELSLASLNAGQYPFLRLRYAMDNPEADKPSQLNYWQVNYTGVPEGVLVFKGAQKQIQMREGEEEELQFEFSNISRHDFTDSLTVEWSFHNTDLRKFERFSTKIPPVPAGENHAFEVHFASAGRAGKNNLNVFVNPREVLEQSYQNNIVDLPGYFMVIPDDSSPVLDVSFDGVYIMDGDIVSPTVLVAASLKDVNSLMHKKDTVGMEVMLKRQCETCVFERVNFSSSKLKWFPATDESDFKVELKPGPLEDGMYTLRISNNSENSQEAEKPYEINFEVVNEAQITNFYPYPNPFSTNVRFVFTVTGTQVPDQIKIQIMTVTGKVVREIFQDELGPLRIGNNITEYAWNGKDEFGDQLANGVYIYRVLVLQNGQFMEHRATAGDKAFKKGYGKMYLLR</sequence>
<dbReference type="InterPro" id="IPR001769">
    <property type="entry name" value="Gingipain"/>
</dbReference>
<dbReference type="SUPFAM" id="SSF52129">
    <property type="entry name" value="Caspase-like"/>
    <property type="match status" value="1"/>
</dbReference>
<name>A0AAP2G125_9BACT</name>
<dbReference type="InterPro" id="IPR013783">
    <property type="entry name" value="Ig-like_fold"/>
</dbReference>
<dbReference type="EMBL" id="JAHCMY010000003">
    <property type="protein sequence ID" value="MBS9523909.1"/>
    <property type="molecule type" value="Genomic_DNA"/>
</dbReference>
<dbReference type="Gene3D" id="2.60.40.4070">
    <property type="match status" value="1"/>
</dbReference>
<proteinExistence type="predicted"/>
<dbReference type="Gene3D" id="3.40.50.1460">
    <property type="match status" value="1"/>
</dbReference>
<dbReference type="Gene3D" id="2.60.40.10">
    <property type="entry name" value="Immunoglobulins"/>
    <property type="match status" value="1"/>
</dbReference>
<feature type="chain" id="PRO_5042865266" evidence="1">
    <location>
        <begin position="22"/>
        <end position="1675"/>
    </location>
</feature>
<keyword evidence="1" id="KW-0732">Signal</keyword>
<dbReference type="Proteomes" id="UP001319104">
    <property type="component" value="Unassembled WGS sequence"/>
</dbReference>